<evidence type="ECO:0000256" key="1">
    <source>
        <dbReference type="SAM" id="Phobius"/>
    </source>
</evidence>
<organism evidence="2 3">
    <name type="scientific">Cuscuta australis</name>
    <dbReference type="NCBI Taxonomy" id="267555"/>
    <lineage>
        <taxon>Eukaryota</taxon>
        <taxon>Viridiplantae</taxon>
        <taxon>Streptophyta</taxon>
        <taxon>Embryophyta</taxon>
        <taxon>Tracheophyta</taxon>
        <taxon>Spermatophyta</taxon>
        <taxon>Magnoliopsida</taxon>
        <taxon>eudicotyledons</taxon>
        <taxon>Gunneridae</taxon>
        <taxon>Pentapetalae</taxon>
        <taxon>asterids</taxon>
        <taxon>lamiids</taxon>
        <taxon>Solanales</taxon>
        <taxon>Convolvulaceae</taxon>
        <taxon>Cuscuteae</taxon>
        <taxon>Cuscuta</taxon>
        <taxon>Cuscuta subgen. Grammica</taxon>
        <taxon>Cuscuta sect. Cleistogrammica</taxon>
    </lineage>
</organism>
<evidence type="ECO:0000313" key="3">
    <source>
        <dbReference type="Proteomes" id="UP000249390"/>
    </source>
</evidence>
<accession>A0A328E453</accession>
<dbReference type="EMBL" id="NQVE01000050">
    <property type="protein sequence ID" value="RAL51468.1"/>
    <property type="molecule type" value="Genomic_DNA"/>
</dbReference>
<keyword evidence="1" id="KW-1133">Transmembrane helix</keyword>
<evidence type="ECO:0000313" key="2">
    <source>
        <dbReference type="EMBL" id="RAL51468.1"/>
    </source>
</evidence>
<keyword evidence="1" id="KW-0812">Transmembrane</keyword>
<protein>
    <submittedName>
        <fullName evidence="2">Uncharacterized protein</fullName>
    </submittedName>
</protein>
<dbReference type="AlphaFoldDB" id="A0A328E453"/>
<dbReference type="Proteomes" id="UP000249390">
    <property type="component" value="Unassembled WGS sequence"/>
</dbReference>
<name>A0A328E453_9ASTE</name>
<sequence>MQHVKEMVFSCVFYDKGKIAMAYARLPAVGEAAIPGGNGLDVAVRPPISFILPFTCSLEALLFMVISYSLRVHGFTDRPQNVARAVGVKKMRETECQRSGRITIYKVGEYE</sequence>
<keyword evidence="1" id="KW-0472">Membrane</keyword>
<keyword evidence="3" id="KW-1185">Reference proteome</keyword>
<feature type="transmembrane region" description="Helical" evidence="1">
    <location>
        <begin position="50"/>
        <end position="70"/>
    </location>
</feature>
<proteinExistence type="predicted"/>
<gene>
    <name evidence="2" type="ORF">DM860_010970</name>
</gene>
<reference evidence="2 3" key="1">
    <citation type="submission" date="2018-06" db="EMBL/GenBank/DDBJ databases">
        <title>The Genome of Cuscuta australis (Dodder) Provides Insight into the Evolution of Plant Parasitism.</title>
        <authorList>
            <person name="Liu H."/>
        </authorList>
    </citation>
    <scope>NUCLEOTIDE SEQUENCE [LARGE SCALE GENOMIC DNA]</scope>
    <source>
        <strain evidence="3">cv. Yunnan</strain>
        <tissue evidence="2">Vines</tissue>
    </source>
</reference>
<comment type="caution">
    <text evidence="2">The sequence shown here is derived from an EMBL/GenBank/DDBJ whole genome shotgun (WGS) entry which is preliminary data.</text>
</comment>